<dbReference type="HAMAP" id="MF_01343_B">
    <property type="entry name" value="Ribosomal_uS15_B"/>
    <property type="match status" value="1"/>
</dbReference>
<name>I2GVI3_HENB6</name>
<dbReference type="OrthoDB" id="441444at2759"/>
<dbReference type="eggNOG" id="KOG2815">
    <property type="taxonomic scope" value="Eukaryota"/>
</dbReference>
<dbReference type="Gene3D" id="1.10.287.10">
    <property type="entry name" value="S15/NS1, RNA-binding"/>
    <property type="match status" value="1"/>
</dbReference>
<dbReference type="HOGENOM" id="CLU_073662_0_0_1"/>
<evidence type="ECO:0000256" key="4">
    <source>
        <dbReference type="RuleBase" id="RU003919"/>
    </source>
</evidence>
<dbReference type="PANTHER" id="PTHR23321:SF26">
    <property type="entry name" value="SMALL RIBOSOMAL SUBUNIT PROTEIN US15M"/>
    <property type="match status" value="1"/>
</dbReference>
<dbReference type="GO" id="GO:0003735">
    <property type="term" value="F:structural constituent of ribosome"/>
    <property type="evidence" value="ECO:0007669"/>
    <property type="project" value="EnsemblFungi"/>
</dbReference>
<dbReference type="STRING" id="1071380.I2GVI3"/>
<dbReference type="AlphaFoldDB" id="I2GVI3"/>
<dbReference type="InParanoid" id="I2GVI3"/>
<keyword evidence="6" id="KW-1185">Reference proteome</keyword>
<keyword evidence="3 4" id="KW-0687">Ribonucleoprotein</keyword>
<protein>
    <recommendedName>
        <fullName evidence="7">Ribosomal protein S15</fullName>
    </recommendedName>
</protein>
<accession>I2GVI3</accession>
<dbReference type="InterPro" id="IPR009068">
    <property type="entry name" value="uS15_NS1_RNA-bd_sf"/>
</dbReference>
<organism evidence="5 6">
    <name type="scientific">Henningerozyma blattae (strain ATCC 34711 / CBS 6284 / DSM 70876 / NBRC 10599 / NRRL Y-10934 / UCD 77-7)</name>
    <name type="common">Yeast</name>
    <name type="synonym">Tetrapisispora blattae</name>
    <dbReference type="NCBI Taxonomy" id="1071380"/>
    <lineage>
        <taxon>Eukaryota</taxon>
        <taxon>Fungi</taxon>
        <taxon>Dikarya</taxon>
        <taxon>Ascomycota</taxon>
        <taxon>Saccharomycotina</taxon>
        <taxon>Saccharomycetes</taxon>
        <taxon>Saccharomycetales</taxon>
        <taxon>Saccharomycetaceae</taxon>
        <taxon>Henningerozyma</taxon>
    </lineage>
</organism>
<dbReference type="GO" id="GO:0005763">
    <property type="term" value="C:mitochondrial small ribosomal subunit"/>
    <property type="evidence" value="ECO:0007669"/>
    <property type="project" value="EnsemblFungi"/>
</dbReference>
<proteinExistence type="inferred from homology"/>
<dbReference type="EMBL" id="HE806316">
    <property type="protein sequence ID" value="CCH58135.1"/>
    <property type="molecule type" value="Genomic_DNA"/>
</dbReference>
<dbReference type="SMART" id="SM01387">
    <property type="entry name" value="Ribosomal_S15"/>
    <property type="match status" value="1"/>
</dbReference>
<gene>
    <name evidence="5" type="primary">TBLA0A03350</name>
    <name evidence="5" type="ORF">TBLA_0A03350</name>
</gene>
<evidence type="ECO:0000256" key="2">
    <source>
        <dbReference type="ARBA" id="ARBA00022980"/>
    </source>
</evidence>
<dbReference type="InterPro" id="IPR005290">
    <property type="entry name" value="Ribosomal_uS15_bac-type"/>
</dbReference>
<evidence type="ECO:0000256" key="3">
    <source>
        <dbReference type="ARBA" id="ARBA00023274"/>
    </source>
</evidence>
<dbReference type="OMA" id="FNMGRQY"/>
<dbReference type="RefSeq" id="XP_004177654.1">
    <property type="nucleotide sequence ID" value="XM_004177606.1"/>
</dbReference>
<evidence type="ECO:0000313" key="5">
    <source>
        <dbReference type="EMBL" id="CCH58135.1"/>
    </source>
</evidence>
<keyword evidence="2 4" id="KW-0689">Ribosomal protein</keyword>
<dbReference type="Proteomes" id="UP000002866">
    <property type="component" value="Chromosome 1"/>
</dbReference>
<dbReference type="FunCoup" id="I2GVI3">
    <property type="interactions" value="290"/>
</dbReference>
<dbReference type="InterPro" id="IPR000589">
    <property type="entry name" value="Ribosomal_uS15"/>
</dbReference>
<comment type="similarity">
    <text evidence="1 4">Belongs to the universal ribosomal protein uS15 family.</text>
</comment>
<evidence type="ECO:0000256" key="1">
    <source>
        <dbReference type="ARBA" id="ARBA00008434"/>
    </source>
</evidence>
<dbReference type="KEGG" id="tbl:TBLA_0A03350"/>
<dbReference type="Pfam" id="PF00312">
    <property type="entry name" value="Ribosomal_S15"/>
    <property type="match status" value="1"/>
</dbReference>
<dbReference type="CDD" id="cd00353">
    <property type="entry name" value="Ribosomal_S15p_S13e"/>
    <property type="match status" value="1"/>
</dbReference>
<sequence>MLRQSWQCGLKVQVVKTLPLRNFSTSNINYGTKAIKFLKAQKKRQKNEAKQASSKTNMLETVDPVLGRKDVPFITRIMAELKEPGKLSMGYNIEEVEKLIAAVDPAESLHLSSLSDELKSKDKENETALKREAILRILNLKNSNSSNAMKLALKYAREEFQRFPGDTGSSEVQAACMTIRIFFMVKHIKANHKDFANIRRLRILVQQRQSILRYLRRDNAERYYWAIQKLGLTDSAILHEFNLDRQYMQDFKLFGDKILVKSSKNKSSQQHKE</sequence>
<dbReference type="GeneID" id="14493699"/>
<dbReference type="SUPFAM" id="SSF47060">
    <property type="entry name" value="S15/NS1 RNA-binding domain"/>
    <property type="match status" value="1"/>
</dbReference>
<reference evidence="5 6" key="1">
    <citation type="journal article" date="2011" name="Proc. Natl. Acad. Sci. U.S.A.">
        <title>Evolutionary erosion of yeast sex chromosomes by mating-type switching accidents.</title>
        <authorList>
            <person name="Gordon J.L."/>
            <person name="Armisen D."/>
            <person name="Proux-Wera E."/>
            <person name="Oheigeartaigh S.S."/>
            <person name="Byrne K.P."/>
            <person name="Wolfe K.H."/>
        </authorList>
    </citation>
    <scope>NUCLEOTIDE SEQUENCE [LARGE SCALE GENOMIC DNA]</scope>
    <source>
        <strain evidence="6">ATCC 34711 / CBS 6284 / DSM 70876 / NBRC 10599 / NRRL Y-10934 / UCD 77-7</strain>
    </source>
</reference>
<evidence type="ECO:0000313" key="6">
    <source>
        <dbReference type="Proteomes" id="UP000002866"/>
    </source>
</evidence>
<dbReference type="GO" id="GO:0006412">
    <property type="term" value="P:translation"/>
    <property type="evidence" value="ECO:0007669"/>
    <property type="project" value="InterPro"/>
</dbReference>
<dbReference type="PROSITE" id="PS00362">
    <property type="entry name" value="RIBOSOMAL_S15"/>
    <property type="match status" value="1"/>
</dbReference>
<evidence type="ECO:0008006" key="7">
    <source>
        <dbReference type="Google" id="ProtNLM"/>
    </source>
</evidence>
<dbReference type="PANTHER" id="PTHR23321">
    <property type="entry name" value="RIBOSOMAL PROTEIN S15, BACTERIAL AND ORGANELLAR"/>
    <property type="match status" value="1"/>
</dbReference>